<organism evidence="1 2">
    <name type="scientific">Corchorus capsularis</name>
    <name type="common">Jute</name>
    <dbReference type="NCBI Taxonomy" id="210143"/>
    <lineage>
        <taxon>Eukaryota</taxon>
        <taxon>Viridiplantae</taxon>
        <taxon>Streptophyta</taxon>
        <taxon>Embryophyta</taxon>
        <taxon>Tracheophyta</taxon>
        <taxon>Spermatophyta</taxon>
        <taxon>Magnoliopsida</taxon>
        <taxon>eudicotyledons</taxon>
        <taxon>Gunneridae</taxon>
        <taxon>Pentapetalae</taxon>
        <taxon>rosids</taxon>
        <taxon>malvids</taxon>
        <taxon>Malvales</taxon>
        <taxon>Malvaceae</taxon>
        <taxon>Grewioideae</taxon>
        <taxon>Apeibeae</taxon>
        <taxon>Corchorus</taxon>
    </lineage>
</organism>
<keyword evidence="2" id="KW-1185">Reference proteome</keyword>
<dbReference type="Proteomes" id="UP000188268">
    <property type="component" value="Unassembled WGS sequence"/>
</dbReference>
<dbReference type="AlphaFoldDB" id="A0A1R3FV85"/>
<dbReference type="Gramene" id="OMO49695">
    <property type="protein sequence ID" value="OMO49695"/>
    <property type="gene ID" value="CCACVL1_30844"/>
</dbReference>
<name>A0A1R3FV85_COCAP</name>
<gene>
    <name evidence="1" type="ORF">CCACVL1_30844</name>
</gene>
<dbReference type="EMBL" id="AWWV01016412">
    <property type="protein sequence ID" value="OMO49695.1"/>
    <property type="molecule type" value="Genomic_DNA"/>
</dbReference>
<sequence length="57" mass="6338">MYTTVRAFVAIPRASPYANSKKIAFETTDPAADEAVWVPWPSAVIGEYLRMDFIVSS</sequence>
<accession>A0A1R3FV85</accession>
<comment type="caution">
    <text evidence="1">The sequence shown here is derived from an EMBL/GenBank/DDBJ whole genome shotgun (WGS) entry which is preliminary data.</text>
</comment>
<proteinExistence type="predicted"/>
<reference evidence="1 2" key="1">
    <citation type="submission" date="2013-09" db="EMBL/GenBank/DDBJ databases">
        <title>Corchorus capsularis genome sequencing.</title>
        <authorList>
            <person name="Alam M."/>
            <person name="Haque M.S."/>
            <person name="Islam M.S."/>
            <person name="Emdad E.M."/>
            <person name="Islam M.M."/>
            <person name="Ahmed B."/>
            <person name="Halim A."/>
            <person name="Hossen Q.M.M."/>
            <person name="Hossain M.Z."/>
            <person name="Ahmed R."/>
            <person name="Khan M.M."/>
            <person name="Islam R."/>
            <person name="Rashid M.M."/>
            <person name="Khan S.A."/>
            <person name="Rahman M.S."/>
            <person name="Alam M."/>
        </authorList>
    </citation>
    <scope>NUCLEOTIDE SEQUENCE [LARGE SCALE GENOMIC DNA]</scope>
    <source>
        <strain evidence="2">cv. CVL-1</strain>
        <tissue evidence="1">Whole seedling</tissue>
    </source>
</reference>
<evidence type="ECO:0000313" key="1">
    <source>
        <dbReference type="EMBL" id="OMO49695.1"/>
    </source>
</evidence>
<evidence type="ECO:0000313" key="2">
    <source>
        <dbReference type="Proteomes" id="UP000188268"/>
    </source>
</evidence>
<protein>
    <submittedName>
        <fullName evidence="1">Uncharacterized protein</fullName>
    </submittedName>
</protein>